<comment type="caution">
    <text evidence="11">The sequence shown here is derived from an EMBL/GenBank/DDBJ whole genome shotgun (WGS) entry which is preliminary data.</text>
</comment>
<keyword evidence="4" id="KW-0653">Protein transport</keyword>
<proteinExistence type="inferred from homology"/>
<evidence type="ECO:0000256" key="8">
    <source>
        <dbReference type="ARBA" id="ARBA00025340"/>
    </source>
</evidence>
<keyword evidence="6" id="KW-0811">Translocation</keyword>
<reference evidence="11" key="1">
    <citation type="submission" date="2017-08" db="EMBL/GenBank/DDBJ databases">
        <authorList>
            <person name="Polle J.E."/>
            <person name="Barry K."/>
            <person name="Cushman J."/>
            <person name="Schmutz J."/>
            <person name="Tran D."/>
            <person name="Hathwaick L.T."/>
            <person name="Yim W.C."/>
            <person name="Jenkins J."/>
            <person name="Mckie-Krisberg Z.M."/>
            <person name="Prochnik S."/>
            <person name="Lindquist E."/>
            <person name="Dockter R.B."/>
            <person name="Adam C."/>
            <person name="Molina H."/>
            <person name="Bunkerborg J."/>
            <person name="Jin E."/>
            <person name="Buchheim M."/>
            <person name="Magnuson J."/>
        </authorList>
    </citation>
    <scope>NUCLEOTIDE SEQUENCE</scope>
    <source>
        <strain evidence="11">CCAP 19/18</strain>
    </source>
</reference>
<keyword evidence="7" id="KW-0472">Membrane</keyword>
<comment type="function">
    <text evidence="8">Part of the twin-arginine translocation (Tat) system that transports large folded proteins containing a characteristic twin-arginine motif in their signal peptide across the thylakoid membrane. Involved in delta pH-dependent protein transport required for chloroplast development, especially thylakoid membrane formation. TATC and TATB mediate precursor recognition, whereas TATA facilitates translocation.</text>
</comment>
<accession>A0ABQ7GHH9</accession>
<name>A0ABQ7GHH9_DUNSA</name>
<evidence type="ECO:0000256" key="5">
    <source>
        <dbReference type="ARBA" id="ARBA00022989"/>
    </source>
</evidence>
<evidence type="ECO:0000313" key="11">
    <source>
        <dbReference type="EMBL" id="KAF5834065.1"/>
    </source>
</evidence>
<organism evidence="11 12">
    <name type="scientific">Dunaliella salina</name>
    <name type="common">Green alga</name>
    <name type="synonym">Protococcus salinus</name>
    <dbReference type="NCBI Taxonomy" id="3046"/>
    <lineage>
        <taxon>Eukaryota</taxon>
        <taxon>Viridiplantae</taxon>
        <taxon>Chlorophyta</taxon>
        <taxon>core chlorophytes</taxon>
        <taxon>Chlorophyceae</taxon>
        <taxon>CS clade</taxon>
        <taxon>Chlamydomonadales</taxon>
        <taxon>Dunaliellaceae</taxon>
        <taxon>Dunaliella</taxon>
    </lineage>
</organism>
<gene>
    <name evidence="11" type="ORF">DUNSADRAFT_9415</name>
</gene>
<evidence type="ECO:0000256" key="1">
    <source>
        <dbReference type="ARBA" id="ARBA00004581"/>
    </source>
</evidence>
<keyword evidence="12" id="KW-1185">Reference proteome</keyword>
<sequence length="167" mass="17568">MQCLTQRTSSCSATSTSSRSSTRQLALPSTSFTTLRRSSSSTLQHRQSSPLFRSRDSLQLPGRAPVVCQGLFGLGLPELAVIAGIAAVVFGPSKLPELGSGLGKTVKSFQTAAKEFEQELKQASKDDDAASAEATCTSASWRREEEGALCMNAPAAGHVGHLGRRGV</sequence>
<dbReference type="Gene3D" id="1.20.5.3310">
    <property type="match status" value="1"/>
</dbReference>
<feature type="region of interest" description="Disordered" evidence="10">
    <location>
        <begin position="1"/>
        <end position="29"/>
    </location>
</feature>
<dbReference type="PRINTS" id="PR01506">
    <property type="entry name" value="TATBPROTEIN"/>
</dbReference>
<feature type="coiled-coil region" evidence="9">
    <location>
        <begin position="106"/>
        <end position="133"/>
    </location>
</feature>
<keyword evidence="3" id="KW-0812">Transmembrane</keyword>
<evidence type="ECO:0000256" key="10">
    <source>
        <dbReference type="SAM" id="MobiDB-lite"/>
    </source>
</evidence>
<evidence type="ECO:0000256" key="2">
    <source>
        <dbReference type="ARBA" id="ARBA00022448"/>
    </source>
</evidence>
<dbReference type="EMBL" id="MU069777">
    <property type="protein sequence ID" value="KAF5834065.1"/>
    <property type="molecule type" value="Genomic_DNA"/>
</dbReference>
<comment type="subcellular location">
    <subcellularLocation>
        <location evidence="1">Plastid</location>
        <location evidence="1">Chloroplast thylakoid membrane</location>
        <topology evidence="1">Single-pass membrane protein</topology>
    </subcellularLocation>
</comment>
<evidence type="ECO:0000256" key="6">
    <source>
        <dbReference type="ARBA" id="ARBA00023010"/>
    </source>
</evidence>
<dbReference type="PANTHER" id="PTHR33162:SF1">
    <property type="entry name" value="SEC-INDEPENDENT PROTEIN TRANSLOCASE PROTEIN TATA, CHLOROPLASTIC"/>
    <property type="match status" value="1"/>
</dbReference>
<evidence type="ECO:0000256" key="7">
    <source>
        <dbReference type="ARBA" id="ARBA00023136"/>
    </source>
</evidence>
<evidence type="ECO:0000313" key="12">
    <source>
        <dbReference type="Proteomes" id="UP000815325"/>
    </source>
</evidence>
<dbReference type="InterPro" id="IPR006312">
    <property type="entry name" value="TatA/E"/>
</dbReference>
<dbReference type="Pfam" id="PF02416">
    <property type="entry name" value="TatA_B_E"/>
    <property type="match status" value="1"/>
</dbReference>
<dbReference type="NCBIfam" id="TIGR01411">
    <property type="entry name" value="tatAE"/>
    <property type="match status" value="1"/>
</dbReference>
<dbReference type="PANTHER" id="PTHR33162">
    <property type="entry name" value="SEC-INDEPENDENT PROTEIN TRANSLOCASE PROTEIN TATA, CHLOROPLASTIC"/>
    <property type="match status" value="1"/>
</dbReference>
<evidence type="ECO:0000256" key="3">
    <source>
        <dbReference type="ARBA" id="ARBA00022692"/>
    </source>
</evidence>
<protein>
    <submittedName>
        <fullName evidence="11">MttA/Hcf106 family-domain-containing protein</fullName>
    </submittedName>
</protein>
<dbReference type="Proteomes" id="UP000815325">
    <property type="component" value="Unassembled WGS sequence"/>
</dbReference>
<dbReference type="HAMAP" id="MF_00236">
    <property type="entry name" value="TatA_E"/>
    <property type="match status" value="1"/>
</dbReference>
<keyword evidence="2" id="KW-0813">Transport</keyword>
<keyword evidence="9" id="KW-0175">Coiled coil</keyword>
<evidence type="ECO:0000256" key="4">
    <source>
        <dbReference type="ARBA" id="ARBA00022927"/>
    </source>
</evidence>
<dbReference type="InterPro" id="IPR003369">
    <property type="entry name" value="TatA/B/E"/>
</dbReference>
<evidence type="ECO:0000256" key="9">
    <source>
        <dbReference type="SAM" id="Coils"/>
    </source>
</evidence>
<keyword evidence="5" id="KW-1133">Transmembrane helix</keyword>
<dbReference type="NCBIfam" id="NF011429">
    <property type="entry name" value="PRK14857.1"/>
    <property type="match status" value="1"/>
</dbReference>